<keyword evidence="2" id="KW-1185">Reference proteome</keyword>
<accession>A0A1V4I9F0</accession>
<comment type="caution">
    <text evidence="1">The sequence shown here is derived from an EMBL/GenBank/DDBJ whole genome shotgun (WGS) entry which is preliminary data.</text>
</comment>
<proteinExistence type="predicted"/>
<sequence>MKKVLKKFCGKNIIVGTHGTALSTIINYYDGSYGYKDFDKIRTVMPWIVKITFDEMMCVKIEQIDINQKTFNFNKN</sequence>
<evidence type="ECO:0000313" key="1">
    <source>
        <dbReference type="EMBL" id="OPJ56628.1"/>
    </source>
</evidence>
<dbReference type="AlphaFoldDB" id="A0A1V4I9F0"/>
<evidence type="ECO:0008006" key="3">
    <source>
        <dbReference type="Google" id="ProtNLM"/>
    </source>
</evidence>
<dbReference type="EMBL" id="MZGV01000093">
    <property type="protein sequence ID" value="OPJ56628.1"/>
    <property type="molecule type" value="Genomic_DNA"/>
</dbReference>
<protein>
    <recommendedName>
        <fullName evidence="3">2,3-bisphosphoglycerate-dependent phosphoglycerate mutase</fullName>
    </recommendedName>
</protein>
<organism evidence="1 2">
    <name type="scientific">Clostridium oryzae</name>
    <dbReference type="NCBI Taxonomy" id="1450648"/>
    <lineage>
        <taxon>Bacteria</taxon>
        <taxon>Bacillati</taxon>
        <taxon>Bacillota</taxon>
        <taxon>Clostridia</taxon>
        <taxon>Eubacteriales</taxon>
        <taxon>Clostridiaceae</taxon>
        <taxon>Clostridium</taxon>
    </lineage>
</organism>
<evidence type="ECO:0000313" key="2">
    <source>
        <dbReference type="Proteomes" id="UP000190080"/>
    </source>
</evidence>
<gene>
    <name evidence="1" type="ORF">CLORY_42310</name>
</gene>
<dbReference type="STRING" id="1450648.CLORY_42310"/>
<name>A0A1V4I9F0_9CLOT</name>
<dbReference type="Proteomes" id="UP000190080">
    <property type="component" value="Unassembled WGS sequence"/>
</dbReference>
<reference evidence="1 2" key="1">
    <citation type="submission" date="2017-03" db="EMBL/GenBank/DDBJ databases">
        <title>Genome sequence of Clostridium oryzae DSM 28571.</title>
        <authorList>
            <person name="Poehlein A."/>
            <person name="Daniel R."/>
        </authorList>
    </citation>
    <scope>NUCLEOTIDE SEQUENCE [LARGE SCALE GENOMIC DNA]</scope>
    <source>
        <strain evidence="1 2">DSM 28571</strain>
    </source>
</reference>